<feature type="region of interest" description="Disordered" evidence="1">
    <location>
        <begin position="11"/>
        <end position="101"/>
    </location>
</feature>
<dbReference type="RefSeq" id="WP_096377216.1">
    <property type="nucleotide sequence ID" value="NZ_AP014940.1"/>
</dbReference>
<evidence type="ECO:0000313" key="3">
    <source>
        <dbReference type="Proteomes" id="UP000218824"/>
    </source>
</evidence>
<gene>
    <name evidence="2" type="ORF">LEN_1478</name>
</gene>
<dbReference type="KEGG" id="lem:LEN_1478"/>
<feature type="compositionally biased region" description="Basic and acidic residues" evidence="1">
    <location>
        <begin position="276"/>
        <end position="286"/>
    </location>
</feature>
<feature type="region of interest" description="Disordered" evidence="1">
    <location>
        <begin position="255"/>
        <end position="286"/>
    </location>
</feature>
<feature type="compositionally biased region" description="Low complexity" evidence="1">
    <location>
        <begin position="255"/>
        <end position="273"/>
    </location>
</feature>
<feature type="compositionally biased region" description="Pro residues" evidence="1">
    <location>
        <begin position="199"/>
        <end position="208"/>
    </location>
</feature>
<feature type="compositionally biased region" description="Basic and acidic residues" evidence="1">
    <location>
        <begin position="19"/>
        <end position="33"/>
    </location>
</feature>
<dbReference type="GeneID" id="83063349"/>
<protein>
    <recommendedName>
        <fullName evidence="4">Meckel syndrome type 1 protein</fullName>
    </recommendedName>
</protein>
<reference evidence="2 3" key="1">
    <citation type="journal article" date="2017" name="DNA Res.">
        <title>Complete genome sequence and expression profile of the commercial lytic enzyme producer Lysobacter enzymogenes M497-1.</title>
        <authorList>
            <person name="Takami H."/>
            <person name="Toyoda A."/>
            <person name="Uchiyama I."/>
            <person name="Itoh T."/>
            <person name="Takaki Y."/>
            <person name="Arai W."/>
            <person name="Nishi S."/>
            <person name="Kawai M."/>
            <person name="Shinya K."/>
            <person name="Ikeda H."/>
        </authorList>
    </citation>
    <scope>NUCLEOTIDE SEQUENCE [LARGE SCALE GENOMIC DNA]</scope>
    <source>
        <strain evidence="2 3">M497-1</strain>
    </source>
</reference>
<evidence type="ECO:0000256" key="1">
    <source>
        <dbReference type="SAM" id="MobiDB-lite"/>
    </source>
</evidence>
<feature type="region of interest" description="Disordered" evidence="1">
    <location>
        <begin position="124"/>
        <end position="241"/>
    </location>
</feature>
<name>A0AAU9AMX7_LYSEN</name>
<sequence>MNGFLRHIVRRAQGQAPVLERRRPSLYESRQEPAAEANETIGTQAAAAAVETRRAVEPESARTAPRAPVVTSEPTAGKTAPHNIAAPPPALPRAATTPASTPAPATLIESIQTLRETVVAVPANATTPNQAPQPPRRDTAPAATIDAPTIRPQRDATPSPAALRSSPSVATRASAADPRPAQAQTPAPAPAAASAPARAPAPPPPLPAPARLAARDAAPAAVAHPARRNAPAAPAPAAPAPVQVSIGRVEIRAGAPAATPAAAPRRNGAPALGLDDYLRQRHGDRR</sequence>
<dbReference type="Proteomes" id="UP000218824">
    <property type="component" value="Chromosome"/>
</dbReference>
<dbReference type="AlphaFoldDB" id="A0AAU9AMX7"/>
<feature type="compositionally biased region" description="Basic and acidic residues" evidence="1">
    <location>
        <begin position="51"/>
        <end position="60"/>
    </location>
</feature>
<feature type="compositionally biased region" description="Low complexity" evidence="1">
    <location>
        <begin position="140"/>
        <end position="151"/>
    </location>
</feature>
<dbReference type="EMBL" id="AP014940">
    <property type="protein sequence ID" value="BAV96965.1"/>
    <property type="molecule type" value="Genomic_DNA"/>
</dbReference>
<feature type="compositionally biased region" description="Low complexity" evidence="1">
    <location>
        <begin position="92"/>
        <end position="101"/>
    </location>
</feature>
<feature type="compositionally biased region" description="Low complexity" evidence="1">
    <location>
        <begin position="209"/>
        <end position="232"/>
    </location>
</feature>
<proteinExistence type="predicted"/>
<feature type="compositionally biased region" description="Low complexity" evidence="1">
    <location>
        <begin position="175"/>
        <end position="198"/>
    </location>
</feature>
<evidence type="ECO:0008006" key="4">
    <source>
        <dbReference type="Google" id="ProtNLM"/>
    </source>
</evidence>
<organism evidence="2 3">
    <name type="scientific">Lysobacter enzymogenes</name>
    <dbReference type="NCBI Taxonomy" id="69"/>
    <lineage>
        <taxon>Bacteria</taxon>
        <taxon>Pseudomonadati</taxon>
        <taxon>Pseudomonadota</taxon>
        <taxon>Gammaproteobacteria</taxon>
        <taxon>Lysobacterales</taxon>
        <taxon>Lysobacteraceae</taxon>
        <taxon>Lysobacter</taxon>
    </lineage>
</organism>
<evidence type="ECO:0000313" key="2">
    <source>
        <dbReference type="EMBL" id="BAV96965.1"/>
    </source>
</evidence>
<accession>A0AAU9AMX7</accession>